<dbReference type="InterPro" id="IPR057864">
    <property type="entry name" value="ORF30"/>
</dbReference>
<sequence>MASVADDMDMFSVISNSINLVDGDGELFNGGNGSHRPPEPSTNDRTVEDRPWGVNFSGTDFLVNYPARGDLVTAVEPLPHHPHCRICETVNPRNGVPLSTAIAPMLASRSHDAAMGFLSVVAPELATWEAINIHFNHGIADPDERLEFQLDSLIDIHYNAGVAVGREFGMMVTANGSQFIAPNEKNIKCLNSITTGLVKLTQAKFDLRKHRRQK</sequence>
<proteinExistence type="predicted"/>
<reference evidence="2" key="1">
    <citation type="submission" date="2023-06" db="EMBL/GenBank/DDBJ databases">
        <authorList>
            <person name="Mercer L.K."/>
            <person name="Harding E.F."/>
            <person name="Sridhar T."/>
            <person name="White P.A."/>
        </authorList>
    </citation>
    <scope>NUCLEOTIDE SEQUENCE</scope>
</reference>
<name>A0AB33V6K0_9VIRU</name>
<feature type="region of interest" description="Disordered" evidence="1">
    <location>
        <begin position="25"/>
        <end position="46"/>
    </location>
</feature>
<protein>
    <submittedName>
        <fullName evidence="2">ORF30</fullName>
    </submittedName>
</protein>
<reference evidence="2" key="2">
    <citation type="journal article" date="2024" name="Virology">
        <title>Novel viruses discovered in metatranscriptomic analysis of farmed barramundi in Asia and Australia.</title>
        <authorList>
            <person name="Mercer L.K."/>
            <person name="Harding E.F."/>
            <person name="Sridhar T."/>
            <person name="White P.A."/>
        </authorList>
    </citation>
    <scope>NUCLEOTIDE SEQUENCE</scope>
</reference>
<evidence type="ECO:0000313" key="2">
    <source>
        <dbReference type="EMBL" id="DBA59395.1"/>
    </source>
</evidence>
<dbReference type="EMBL" id="BK064844">
    <property type="protein sequence ID" value="DBA59395.1"/>
    <property type="molecule type" value="Genomic_DNA"/>
</dbReference>
<evidence type="ECO:0000256" key="1">
    <source>
        <dbReference type="SAM" id="MobiDB-lite"/>
    </source>
</evidence>
<organism evidence="2">
    <name type="scientific">Latid herpesvirus 1</name>
    <dbReference type="NCBI Taxonomy" id="3096545"/>
    <lineage>
        <taxon>Viruses</taxon>
        <taxon>Duplodnaviria</taxon>
        <taxon>Heunggongvirae</taxon>
        <taxon>Peploviricota</taxon>
        <taxon>Herviviricetes</taxon>
        <taxon>Herpesvirales</taxon>
    </lineage>
</organism>
<dbReference type="Pfam" id="PF25748">
    <property type="entry name" value="Herpes_ORF30"/>
    <property type="match status" value="1"/>
</dbReference>
<accession>A0AB33V6K0</accession>